<proteinExistence type="predicted"/>
<protein>
    <submittedName>
        <fullName evidence="1">Uncharacterized protein</fullName>
    </submittedName>
</protein>
<evidence type="ECO:0000313" key="2">
    <source>
        <dbReference type="Proteomes" id="UP001143910"/>
    </source>
</evidence>
<accession>A0ACC1NY43</accession>
<evidence type="ECO:0000313" key="1">
    <source>
        <dbReference type="EMBL" id="KAJ2983822.1"/>
    </source>
</evidence>
<organism evidence="1 2">
    <name type="scientific">Zarea fungicola</name>
    <dbReference type="NCBI Taxonomy" id="93591"/>
    <lineage>
        <taxon>Eukaryota</taxon>
        <taxon>Fungi</taxon>
        <taxon>Dikarya</taxon>
        <taxon>Ascomycota</taxon>
        <taxon>Pezizomycotina</taxon>
        <taxon>Sordariomycetes</taxon>
        <taxon>Hypocreomycetidae</taxon>
        <taxon>Hypocreales</taxon>
        <taxon>Cordycipitaceae</taxon>
        <taxon>Zarea</taxon>
    </lineage>
</organism>
<dbReference type="EMBL" id="JANJQO010000015">
    <property type="protein sequence ID" value="KAJ2983822.1"/>
    <property type="molecule type" value="Genomic_DNA"/>
</dbReference>
<name>A0ACC1NY43_9HYPO</name>
<dbReference type="Proteomes" id="UP001143910">
    <property type="component" value="Unassembled WGS sequence"/>
</dbReference>
<keyword evidence="2" id="KW-1185">Reference proteome</keyword>
<gene>
    <name evidence="1" type="ORF">NQ176_g418</name>
</gene>
<sequence length="399" mass="44755">MENNTSGSTAQTHLERCIHLTRHFTEDSDLLADLYRRKSTLESIVTGELGLGTWEAHGASVSYLIHSGLQAADGSEPYSPTAWSENNRRVAATIFVLDKITVMLTGNPPLMSQRYYTAPLPLDLRDEDLIADSDTLNRAVKALDERGWNTNGGLYPATVVRARCTMALIRDELIEVTMGKGGSPSPEYLIGLKDRQYALIAEFPAGIKYDPQDLETSHLDPQSAYSKILMHLEHLQNIFFIDRLLVRFGHGMRDTLLETSLALAALTLHLWTHKDRFADAMMQRNFDWLMLAYGAPAAGILCQEVLGTGDHSREPSISRSMVIQKLSLLIGFFDWVQPSTPNARLCMNCKCIIQKVLDQRFNTDTETTGVSFTGWSFADQPDFNFELMDTFDWLRADAP</sequence>
<comment type="caution">
    <text evidence="1">The sequence shown here is derived from an EMBL/GenBank/DDBJ whole genome shotgun (WGS) entry which is preliminary data.</text>
</comment>
<reference evidence="1" key="1">
    <citation type="submission" date="2022-08" db="EMBL/GenBank/DDBJ databases">
        <title>Genome Sequence of Lecanicillium fungicola.</title>
        <authorList>
            <person name="Buettner E."/>
        </authorList>
    </citation>
    <scope>NUCLEOTIDE SEQUENCE</scope>
    <source>
        <strain evidence="1">Babe33</strain>
    </source>
</reference>